<comment type="cofactor">
    <cofactor evidence="1 10 11">
        <name>pyridoxal 5'-phosphate</name>
        <dbReference type="ChEBI" id="CHEBI:597326"/>
    </cofactor>
</comment>
<dbReference type="Pfam" id="PF00464">
    <property type="entry name" value="SHMT"/>
    <property type="match status" value="1"/>
</dbReference>
<evidence type="ECO:0000256" key="2">
    <source>
        <dbReference type="ARBA" id="ARBA00004496"/>
    </source>
</evidence>
<dbReference type="EC" id="2.1.2.1" evidence="10"/>
<dbReference type="SUPFAM" id="SSF53383">
    <property type="entry name" value="PLP-dependent transferases"/>
    <property type="match status" value="1"/>
</dbReference>
<feature type="domain" description="Serine hydroxymethyltransferase-like" evidence="12">
    <location>
        <begin position="8"/>
        <end position="389"/>
    </location>
</feature>
<dbReference type="PROSITE" id="PS00096">
    <property type="entry name" value="SHMT"/>
    <property type="match status" value="1"/>
</dbReference>
<dbReference type="GO" id="GO:0035999">
    <property type="term" value="P:tetrahydrofolate interconversion"/>
    <property type="evidence" value="ECO:0007669"/>
    <property type="project" value="UniProtKB-UniRule"/>
</dbReference>
<organism evidence="13 14">
    <name type="scientific">Streptomyces somaliensis (strain ATCC 33201 / DSM 40738 / JCM 12659 / KCTC 9044 / NCTC 11332 / NRRL B-12077 / IP 733)</name>
    <dbReference type="NCBI Taxonomy" id="1134445"/>
    <lineage>
        <taxon>Bacteria</taxon>
        <taxon>Bacillati</taxon>
        <taxon>Actinomycetota</taxon>
        <taxon>Actinomycetes</taxon>
        <taxon>Kitasatosporales</taxon>
        <taxon>Streptomycetaceae</taxon>
        <taxon>Streptomyces</taxon>
    </lineage>
</organism>
<gene>
    <name evidence="10" type="primary">glyA</name>
    <name evidence="13" type="ORF">HGA06_07910</name>
</gene>
<dbReference type="InterPro" id="IPR039429">
    <property type="entry name" value="SHMT-like_dom"/>
</dbReference>
<keyword evidence="6 10" id="KW-0554">One-carbon metabolism</keyword>
<protein>
    <recommendedName>
        <fullName evidence="10">Serine hydroxymethyltransferase</fullName>
        <shortName evidence="10">SHMT</shortName>
        <shortName evidence="10">Serine methylase</shortName>
        <ecNumber evidence="10">2.1.2.1</ecNumber>
    </recommendedName>
</protein>
<reference evidence="13 14" key="1">
    <citation type="submission" date="2020-04" db="EMBL/GenBank/DDBJ databases">
        <title>MicrobeNet Type strains.</title>
        <authorList>
            <person name="Nicholson A.C."/>
        </authorList>
    </citation>
    <scope>NUCLEOTIDE SEQUENCE [LARGE SCALE GENOMIC DNA]</scope>
    <source>
        <strain evidence="13 14">DSM 40738</strain>
    </source>
</reference>
<comment type="subcellular location">
    <subcellularLocation>
        <location evidence="2 10">Cytoplasm</location>
    </subcellularLocation>
</comment>
<dbReference type="AlphaFoldDB" id="A0AA44DC98"/>
<feature type="binding site" evidence="10">
    <location>
        <begin position="125"/>
        <end position="127"/>
    </location>
    <ligand>
        <name>(6S)-5,6,7,8-tetrahydrofolate</name>
        <dbReference type="ChEBI" id="CHEBI:57453"/>
    </ligand>
</feature>
<dbReference type="InterPro" id="IPR015422">
    <property type="entry name" value="PyrdxlP-dep_Trfase_small"/>
</dbReference>
<dbReference type="HAMAP" id="MF_00051">
    <property type="entry name" value="SHMT"/>
    <property type="match status" value="1"/>
</dbReference>
<dbReference type="GO" id="GO:0042803">
    <property type="term" value="F:protein homodimerization activity"/>
    <property type="evidence" value="ECO:0007669"/>
    <property type="project" value="UniProtKB-ARBA"/>
</dbReference>
<dbReference type="Gene3D" id="3.90.1150.10">
    <property type="entry name" value="Aspartate Aminotransferase, domain 1"/>
    <property type="match status" value="1"/>
</dbReference>
<comment type="function">
    <text evidence="9">Catalyzes the reversible interconversion of serine and glycine with tetrahydrofolate (THF) serving as the one-carbon carrier. This reaction serves as the major source of one-carbon groups required for the biosynthesis of purines, thymidylate, methionine, and other important biomolecules. Also exhibits THF-independent aldolase activity toward beta-hydroxyamino acids, producing glycine and aldehydes, via a retro-aldol mechanism. Thus, is able to catalyze the cleavage of L-allo-threonine.</text>
</comment>
<feature type="binding site" evidence="10">
    <location>
        <position position="121"/>
    </location>
    <ligand>
        <name>(6S)-5,6,7,8-tetrahydrofolate</name>
        <dbReference type="ChEBI" id="CHEBI:57453"/>
    </ligand>
</feature>
<keyword evidence="10" id="KW-0028">Amino-acid biosynthesis</keyword>
<keyword evidence="8 10" id="KW-0663">Pyridoxal phosphate</keyword>
<evidence type="ECO:0000313" key="14">
    <source>
        <dbReference type="Proteomes" id="UP000570003"/>
    </source>
</evidence>
<dbReference type="InterPro" id="IPR015424">
    <property type="entry name" value="PyrdxlP-dep_Trfase"/>
</dbReference>
<dbReference type="GO" id="GO:0030170">
    <property type="term" value="F:pyridoxal phosphate binding"/>
    <property type="evidence" value="ECO:0007669"/>
    <property type="project" value="UniProtKB-UniRule"/>
</dbReference>
<accession>A0AA44DC98</accession>
<keyword evidence="5 10" id="KW-0963">Cytoplasm</keyword>
<sequence length="419" mass="44803">MSLLNTPLHELDPDVAAAVDAELRRQQNTLEMIASENFAPVAVMEAQGSVLTNKYAEGYPGRRYYGGCEHVDVVEQIAIDRIKALFGAEHANVQPHSGAQANAAAMFALLKPGDTIMGLNLAHGGHLTHGMKINFSGKLYDVVAYHVDDATGRVDMDEVERLAKESRPKLIVAGWSAYPRQLDFAAFRRIADEVGAYLMVDMAHFAGLVAAGLHPNPVPHAHVVTTTTHKTLGGPRGGVILSTAELAKKINSAVFPGQQGGPLEHVIAAKAVSFKVAASEEFKERQQRTLDGARIIAERLVRDDVAEAGVSVLSGGTDVHLVLVDLRDSELDGQQAEDRLHGIGITVNRNAVPNDPRPPMVTSGLRIGTPALATRGFRAEDFAEVADVIAEALKPSYDADALEARVAALAAKHPLYPGL</sequence>
<dbReference type="PANTHER" id="PTHR11680:SF35">
    <property type="entry name" value="SERINE HYDROXYMETHYLTRANSFERASE 1"/>
    <property type="match status" value="1"/>
</dbReference>
<comment type="catalytic activity">
    <reaction evidence="10">
        <text>(6R)-5,10-methylene-5,6,7,8-tetrahydrofolate + glycine + H2O = (6S)-5,6,7,8-tetrahydrofolate + L-serine</text>
        <dbReference type="Rhea" id="RHEA:15481"/>
        <dbReference type="ChEBI" id="CHEBI:15377"/>
        <dbReference type="ChEBI" id="CHEBI:15636"/>
        <dbReference type="ChEBI" id="CHEBI:33384"/>
        <dbReference type="ChEBI" id="CHEBI:57305"/>
        <dbReference type="ChEBI" id="CHEBI:57453"/>
        <dbReference type="EC" id="2.1.2.1"/>
    </reaction>
</comment>
<dbReference type="InterPro" id="IPR015421">
    <property type="entry name" value="PyrdxlP-dep_Trfase_major"/>
</dbReference>
<comment type="pathway">
    <text evidence="10">Amino-acid biosynthesis; glycine biosynthesis; glycine from L-serine: step 1/1.</text>
</comment>
<evidence type="ECO:0000259" key="12">
    <source>
        <dbReference type="Pfam" id="PF00464"/>
    </source>
</evidence>
<keyword evidence="7 10" id="KW-0808">Transferase</keyword>
<dbReference type="RefSeq" id="WP_168438316.1">
    <property type="nucleotide sequence ID" value="NZ_JAAXOU010000055.1"/>
</dbReference>
<feature type="site" description="Plays an important role in substrate specificity" evidence="10">
    <location>
        <position position="229"/>
    </location>
</feature>
<comment type="caution">
    <text evidence="10">Lacks conserved residue(s) required for the propagation of feature annotation.</text>
</comment>
<evidence type="ECO:0000256" key="11">
    <source>
        <dbReference type="PIRSR" id="PIRSR000412-50"/>
    </source>
</evidence>
<dbReference type="GO" id="GO:0005829">
    <property type="term" value="C:cytosol"/>
    <property type="evidence" value="ECO:0007669"/>
    <property type="project" value="TreeGrafter"/>
</dbReference>
<name>A0AA44DC98_STRE0</name>
<comment type="caution">
    <text evidence="13">The sequence shown here is derived from an EMBL/GenBank/DDBJ whole genome shotgun (WGS) entry which is preliminary data.</text>
</comment>
<dbReference type="CDD" id="cd00378">
    <property type="entry name" value="SHMT"/>
    <property type="match status" value="1"/>
</dbReference>
<comment type="similarity">
    <text evidence="3 10">Belongs to the SHMT family.</text>
</comment>
<dbReference type="InterPro" id="IPR001085">
    <property type="entry name" value="Ser_HO-MeTrfase"/>
</dbReference>
<evidence type="ECO:0000256" key="9">
    <source>
        <dbReference type="ARBA" id="ARBA00054606"/>
    </source>
</evidence>
<evidence type="ECO:0000313" key="13">
    <source>
        <dbReference type="EMBL" id="NKY14087.1"/>
    </source>
</evidence>
<evidence type="ECO:0000256" key="10">
    <source>
        <dbReference type="HAMAP-Rule" id="MF_00051"/>
    </source>
</evidence>
<dbReference type="Proteomes" id="UP000570003">
    <property type="component" value="Unassembled WGS sequence"/>
</dbReference>
<dbReference type="FunFam" id="3.40.640.10:FF:000001">
    <property type="entry name" value="Serine hydroxymethyltransferase"/>
    <property type="match status" value="1"/>
</dbReference>
<dbReference type="GO" id="GO:0004372">
    <property type="term" value="F:glycine hydroxymethyltransferase activity"/>
    <property type="evidence" value="ECO:0007669"/>
    <property type="project" value="UniProtKB-UniRule"/>
</dbReference>
<dbReference type="Gene3D" id="3.40.640.10">
    <property type="entry name" value="Type I PLP-dependent aspartate aminotransferase-like (Major domain)"/>
    <property type="match status" value="1"/>
</dbReference>
<dbReference type="EMBL" id="JAAXOU010000055">
    <property type="protein sequence ID" value="NKY14087.1"/>
    <property type="molecule type" value="Genomic_DNA"/>
</dbReference>
<keyword evidence="14" id="KW-1185">Reference proteome</keyword>
<dbReference type="PANTHER" id="PTHR11680">
    <property type="entry name" value="SERINE HYDROXYMETHYLTRANSFERASE"/>
    <property type="match status" value="1"/>
</dbReference>
<dbReference type="InterPro" id="IPR049943">
    <property type="entry name" value="Ser_HO-MeTrfase-like"/>
</dbReference>
<dbReference type="PIRSF" id="PIRSF000412">
    <property type="entry name" value="SHMT"/>
    <property type="match status" value="1"/>
</dbReference>
<evidence type="ECO:0000256" key="1">
    <source>
        <dbReference type="ARBA" id="ARBA00001933"/>
    </source>
</evidence>
<dbReference type="GO" id="GO:0019264">
    <property type="term" value="P:glycine biosynthetic process from serine"/>
    <property type="evidence" value="ECO:0007669"/>
    <property type="project" value="UniProtKB-UniRule"/>
</dbReference>
<evidence type="ECO:0000256" key="7">
    <source>
        <dbReference type="ARBA" id="ARBA00022679"/>
    </source>
</evidence>
<evidence type="ECO:0000256" key="4">
    <source>
        <dbReference type="ARBA" id="ARBA00011738"/>
    </source>
</evidence>
<dbReference type="NCBIfam" id="NF000586">
    <property type="entry name" value="PRK00011.1"/>
    <property type="match status" value="1"/>
</dbReference>
<feature type="modified residue" description="N6-(pyridoxal phosphate)lysine" evidence="10 11">
    <location>
        <position position="230"/>
    </location>
</feature>
<evidence type="ECO:0000256" key="3">
    <source>
        <dbReference type="ARBA" id="ARBA00006376"/>
    </source>
</evidence>
<comment type="subunit">
    <text evidence="4 10">Homodimer.</text>
</comment>
<evidence type="ECO:0000256" key="5">
    <source>
        <dbReference type="ARBA" id="ARBA00022490"/>
    </source>
</evidence>
<proteinExistence type="inferred from homology"/>
<dbReference type="InterPro" id="IPR019798">
    <property type="entry name" value="Ser_HO-MeTrfase_PLP_BS"/>
</dbReference>
<evidence type="ECO:0000256" key="6">
    <source>
        <dbReference type="ARBA" id="ARBA00022563"/>
    </source>
</evidence>
<comment type="pathway">
    <text evidence="10">One-carbon metabolism; tetrahydrofolate interconversion.</text>
</comment>
<feature type="binding site" evidence="10">
    <location>
        <position position="245"/>
    </location>
    <ligand>
        <name>(6S)-5,6,7,8-tetrahydrofolate</name>
        <dbReference type="ChEBI" id="CHEBI:57453"/>
    </ligand>
</feature>
<evidence type="ECO:0000256" key="8">
    <source>
        <dbReference type="ARBA" id="ARBA00022898"/>
    </source>
</evidence>